<dbReference type="EMBL" id="JAYRBN010000091">
    <property type="protein sequence ID" value="KAL2729856.1"/>
    <property type="molecule type" value="Genomic_DNA"/>
</dbReference>
<sequence length="156" mass="17286">MNWDDKIRDAPVGALVVSEPNEYPFLASPRKERSPRGRPRPFRRNDLYRSDQPRSSFVLGDGCSRSRSGGRQGPGSNVRLVESGGATGENFCVGVDRRCATRTFVFSLLGIDLRASTIEGYAWTELDCAYVWFAPIYSTVTLRKGHILPGAMIVPC</sequence>
<feature type="region of interest" description="Disordered" evidence="1">
    <location>
        <begin position="25"/>
        <end position="80"/>
    </location>
</feature>
<comment type="caution">
    <text evidence="2">The sequence shown here is derived from an EMBL/GenBank/DDBJ whole genome shotgun (WGS) entry which is preliminary data.</text>
</comment>
<feature type="compositionally biased region" description="Low complexity" evidence="1">
    <location>
        <begin position="60"/>
        <end position="69"/>
    </location>
</feature>
<evidence type="ECO:0000256" key="1">
    <source>
        <dbReference type="SAM" id="MobiDB-lite"/>
    </source>
</evidence>
<evidence type="ECO:0000313" key="2">
    <source>
        <dbReference type="EMBL" id="KAL2729856.1"/>
    </source>
</evidence>
<evidence type="ECO:0000313" key="3">
    <source>
        <dbReference type="Proteomes" id="UP001607303"/>
    </source>
</evidence>
<feature type="compositionally biased region" description="Basic and acidic residues" evidence="1">
    <location>
        <begin position="43"/>
        <end position="52"/>
    </location>
</feature>
<dbReference type="AlphaFoldDB" id="A0ABD2BAV7"/>
<accession>A0ABD2BAV7</accession>
<keyword evidence="3" id="KW-1185">Reference proteome</keyword>
<reference evidence="2 3" key="1">
    <citation type="journal article" date="2024" name="Ann. Entomol. Soc. Am.">
        <title>Genomic analyses of the southern and eastern yellowjacket wasps (Hymenoptera: Vespidae) reveal evolutionary signatures of social life.</title>
        <authorList>
            <person name="Catto M.A."/>
            <person name="Caine P.B."/>
            <person name="Orr S.E."/>
            <person name="Hunt B.G."/>
            <person name="Goodisman M.A.D."/>
        </authorList>
    </citation>
    <scope>NUCLEOTIDE SEQUENCE [LARGE SCALE GENOMIC DNA]</scope>
    <source>
        <strain evidence="2">232</strain>
        <tissue evidence="2">Head and thorax</tissue>
    </source>
</reference>
<gene>
    <name evidence="2" type="ORF">V1477_015667</name>
</gene>
<dbReference type="Proteomes" id="UP001607303">
    <property type="component" value="Unassembled WGS sequence"/>
</dbReference>
<protein>
    <submittedName>
        <fullName evidence="2">Uncharacterized protein</fullName>
    </submittedName>
</protein>
<name>A0ABD2BAV7_VESMC</name>
<proteinExistence type="predicted"/>
<organism evidence="2 3">
    <name type="scientific">Vespula maculifrons</name>
    <name type="common">Eastern yellow jacket</name>
    <name type="synonym">Wasp</name>
    <dbReference type="NCBI Taxonomy" id="7453"/>
    <lineage>
        <taxon>Eukaryota</taxon>
        <taxon>Metazoa</taxon>
        <taxon>Ecdysozoa</taxon>
        <taxon>Arthropoda</taxon>
        <taxon>Hexapoda</taxon>
        <taxon>Insecta</taxon>
        <taxon>Pterygota</taxon>
        <taxon>Neoptera</taxon>
        <taxon>Endopterygota</taxon>
        <taxon>Hymenoptera</taxon>
        <taxon>Apocrita</taxon>
        <taxon>Aculeata</taxon>
        <taxon>Vespoidea</taxon>
        <taxon>Vespidae</taxon>
        <taxon>Vespinae</taxon>
        <taxon>Vespula</taxon>
    </lineage>
</organism>